<evidence type="ECO:0000313" key="1">
    <source>
        <dbReference type="EMBL" id="CAA0839624.1"/>
    </source>
</evidence>
<accession>A0A9N7NZT9</accession>
<dbReference type="AlphaFoldDB" id="A0A9N7NZT9"/>
<reference evidence="1" key="1">
    <citation type="submission" date="2019-12" db="EMBL/GenBank/DDBJ databases">
        <authorList>
            <person name="Scholes J."/>
        </authorList>
    </citation>
    <scope>NUCLEOTIDE SEQUENCE</scope>
</reference>
<evidence type="ECO:0000313" key="2">
    <source>
        <dbReference type="Proteomes" id="UP001153555"/>
    </source>
</evidence>
<proteinExistence type="predicted"/>
<dbReference type="EMBL" id="CACSLK010031421">
    <property type="protein sequence ID" value="CAA0839624.1"/>
    <property type="molecule type" value="Genomic_DNA"/>
</dbReference>
<sequence length="190" mass="21511">MEIIQSAGNRRKSGYNRLTLASRRNLKVSKLGGSKRSWRLRLTPKLRLVRLASPLRLWRRLKNAYMNMMLKFAGTGSGGSNAVNAFGVKRIPKARGVPMAYSRAEFENRLIFEIYKSMVDSFELGYQKQPSLKRRHSVVTCNPVELEQLSVSPGLIPVVPEQHPVDHESHPVCPEHVPMTSFQAENGNQQ</sequence>
<dbReference type="Proteomes" id="UP001153555">
    <property type="component" value="Unassembled WGS sequence"/>
</dbReference>
<dbReference type="PANTHER" id="PTHR33702">
    <property type="entry name" value="BNAA09G40010D PROTEIN"/>
    <property type="match status" value="1"/>
</dbReference>
<dbReference type="OrthoDB" id="764584at2759"/>
<keyword evidence="2" id="KW-1185">Reference proteome</keyword>
<gene>
    <name evidence="1" type="ORF">SHERM_06188</name>
</gene>
<dbReference type="PANTHER" id="PTHR33702:SF16">
    <property type="match status" value="1"/>
</dbReference>
<comment type="caution">
    <text evidence="1">The sequence shown here is derived from an EMBL/GenBank/DDBJ whole genome shotgun (WGS) entry which is preliminary data.</text>
</comment>
<name>A0A9N7NZT9_STRHE</name>
<protein>
    <submittedName>
        <fullName evidence="1">Uncharacterized protein</fullName>
    </submittedName>
</protein>
<organism evidence="1 2">
    <name type="scientific">Striga hermonthica</name>
    <name type="common">Purple witchweed</name>
    <name type="synonym">Buchnera hermonthica</name>
    <dbReference type="NCBI Taxonomy" id="68872"/>
    <lineage>
        <taxon>Eukaryota</taxon>
        <taxon>Viridiplantae</taxon>
        <taxon>Streptophyta</taxon>
        <taxon>Embryophyta</taxon>
        <taxon>Tracheophyta</taxon>
        <taxon>Spermatophyta</taxon>
        <taxon>Magnoliopsida</taxon>
        <taxon>eudicotyledons</taxon>
        <taxon>Gunneridae</taxon>
        <taxon>Pentapetalae</taxon>
        <taxon>asterids</taxon>
        <taxon>lamiids</taxon>
        <taxon>Lamiales</taxon>
        <taxon>Orobanchaceae</taxon>
        <taxon>Buchnereae</taxon>
        <taxon>Striga</taxon>
    </lineage>
</organism>